<feature type="compositionally biased region" description="Basic and acidic residues" evidence="8">
    <location>
        <begin position="920"/>
        <end position="931"/>
    </location>
</feature>
<feature type="domain" description="RING-type" evidence="9">
    <location>
        <begin position="2897"/>
        <end position="2946"/>
    </location>
</feature>
<evidence type="ECO:0000256" key="7">
    <source>
        <dbReference type="ARBA" id="ARBA00034101"/>
    </source>
</evidence>
<feature type="compositionally biased region" description="Low complexity" evidence="8">
    <location>
        <begin position="278"/>
        <end position="297"/>
    </location>
</feature>
<feature type="region of interest" description="Disordered" evidence="8">
    <location>
        <begin position="1979"/>
        <end position="2157"/>
    </location>
</feature>
<feature type="compositionally biased region" description="Polar residues" evidence="8">
    <location>
        <begin position="638"/>
        <end position="654"/>
    </location>
</feature>
<feature type="compositionally biased region" description="Basic and acidic residues" evidence="8">
    <location>
        <begin position="2374"/>
        <end position="2389"/>
    </location>
</feature>
<feature type="region of interest" description="Disordered" evidence="8">
    <location>
        <begin position="2630"/>
        <end position="2794"/>
    </location>
</feature>
<feature type="compositionally biased region" description="Pro residues" evidence="8">
    <location>
        <begin position="458"/>
        <end position="468"/>
    </location>
</feature>
<evidence type="ECO:0000256" key="2">
    <source>
        <dbReference type="ARBA" id="ARBA00022737"/>
    </source>
</evidence>
<feature type="region of interest" description="Disordered" evidence="8">
    <location>
        <begin position="870"/>
        <end position="945"/>
    </location>
</feature>
<evidence type="ECO:0000256" key="6">
    <source>
        <dbReference type="ARBA" id="ARBA00023273"/>
    </source>
</evidence>
<evidence type="ECO:0000313" key="11">
    <source>
        <dbReference type="Proteomes" id="UP000283210"/>
    </source>
</evidence>
<feature type="compositionally biased region" description="Acidic residues" evidence="8">
    <location>
        <begin position="158"/>
        <end position="168"/>
    </location>
</feature>
<dbReference type="InterPro" id="IPR052098">
    <property type="entry name" value="Presynaptic_Scaffold_Bsn/Pclo"/>
</dbReference>
<feature type="region of interest" description="Disordered" evidence="8">
    <location>
        <begin position="2809"/>
        <end position="2892"/>
    </location>
</feature>
<dbReference type="Gene3D" id="3.30.40.10">
    <property type="entry name" value="Zinc/RING finger domain, C3HC4 (zinc finger)"/>
    <property type="match status" value="10"/>
</dbReference>
<feature type="compositionally biased region" description="Low complexity" evidence="8">
    <location>
        <begin position="2707"/>
        <end position="2724"/>
    </location>
</feature>
<comment type="subcellular location">
    <subcellularLocation>
        <location evidence="7">Presynaptic active zone</location>
    </subcellularLocation>
</comment>
<feature type="domain" description="RING-type" evidence="9">
    <location>
        <begin position="1621"/>
        <end position="1671"/>
    </location>
</feature>
<feature type="domain" description="RING-type" evidence="9">
    <location>
        <begin position="1210"/>
        <end position="1260"/>
    </location>
</feature>
<feature type="compositionally biased region" description="Basic and acidic residues" evidence="8">
    <location>
        <begin position="2513"/>
        <end position="2533"/>
    </location>
</feature>
<protein>
    <recommendedName>
        <fullName evidence="9">RING-type domain-containing protein</fullName>
    </recommendedName>
</protein>
<dbReference type="InterPro" id="IPR001841">
    <property type="entry name" value="Znf_RING"/>
</dbReference>
<feature type="compositionally biased region" description="Polar residues" evidence="8">
    <location>
        <begin position="1361"/>
        <end position="1382"/>
    </location>
</feature>
<feature type="compositionally biased region" description="Basic and acidic residues" evidence="8">
    <location>
        <begin position="2652"/>
        <end position="2678"/>
    </location>
</feature>
<feature type="compositionally biased region" description="Low complexity" evidence="8">
    <location>
        <begin position="107"/>
        <end position="118"/>
    </location>
</feature>
<feature type="compositionally biased region" description="Polar residues" evidence="8">
    <location>
        <begin position="488"/>
        <end position="498"/>
    </location>
</feature>
<feature type="compositionally biased region" description="Basic and acidic residues" evidence="8">
    <location>
        <begin position="1985"/>
        <end position="2003"/>
    </location>
</feature>
<feature type="region of interest" description="Disordered" evidence="8">
    <location>
        <begin position="452"/>
        <end position="576"/>
    </location>
</feature>
<feature type="region of interest" description="Disordered" evidence="8">
    <location>
        <begin position="2970"/>
        <end position="3053"/>
    </location>
</feature>
<dbReference type="GO" id="GO:0098982">
    <property type="term" value="C:GABA-ergic synapse"/>
    <property type="evidence" value="ECO:0007669"/>
    <property type="project" value="TreeGrafter"/>
</dbReference>
<reference evidence="10 11" key="2">
    <citation type="submission" date="2019-01" db="EMBL/GenBank/DDBJ databases">
        <title>A chromosome length genome reference of the Java medaka (oryzias javanicus).</title>
        <authorList>
            <person name="Herpin A."/>
            <person name="Takehana Y."/>
            <person name="Naruse K."/>
            <person name="Ansai S."/>
            <person name="Kawaguchi M."/>
        </authorList>
    </citation>
    <scope>NUCLEOTIDE SEQUENCE [LARGE SCALE GENOMIC DNA]</scope>
    <source>
        <strain evidence="10">RS831</strain>
        <tissue evidence="10">Whole body</tissue>
    </source>
</reference>
<feature type="compositionally biased region" description="Basic and acidic residues" evidence="8">
    <location>
        <begin position="887"/>
        <end position="905"/>
    </location>
</feature>
<evidence type="ECO:0000313" key="10">
    <source>
        <dbReference type="EMBL" id="RVE71921.1"/>
    </source>
</evidence>
<name>A0A437DAG5_ORYJA</name>
<organism evidence="10 11">
    <name type="scientific">Oryzias javanicus</name>
    <name type="common">Javanese ricefish</name>
    <name type="synonym">Aplocheilus javanicus</name>
    <dbReference type="NCBI Taxonomy" id="123683"/>
    <lineage>
        <taxon>Eukaryota</taxon>
        <taxon>Metazoa</taxon>
        <taxon>Chordata</taxon>
        <taxon>Craniata</taxon>
        <taxon>Vertebrata</taxon>
        <taxon>Euteleostomi</taxon>
        <taxon>Actinopterygii</taxon>
        <taxon>Neopterygii</taxon>
        <taxon>Teleostei</taxon>
        <taxon>Neoteleostei</taxon>
        <taxon>Acanthomorphata</taxon>
        <taxon>Ovalentaria</taxon>
        <taxon>Atherinomorphae</taxon>
        <taxon>Beloniformes</taxon>
        <taxon>Adrianichthyidae</taxon>
        <taxon>Oryziinae</taxon>
        <taxon>Oryzias</taxon>
    </lineage>
</organism>
<keyword evidence="2" id="KW-0677">Repeat</keyword>
<keyword evidence="1" id="KW-0479">Metal-binding</keyword>
<dbReference type="OrthoDB" id="10059918at2759"/>
<feature type="region of interest" description="Disordered" evidence="8">
    <location>
        <begin position="65"/>
        <end position="175"/>
    </location>
</feature>
<feature type="compositionally biased region" description="Polar residues" evidence="8">
    <location>
        <begin position="242"/>
        <end position="254"/>
    </location>
</feature>
<evidence type="ECO:0000259" key="9">
    <source>
        <dbReference type="SMART" id="SM00184"/>
    </source>
</evidence>
<dbReference type="GO" id="GO:1904071">
    <property type="term" value="P:presynaptic active zone assembly"/>
    <property type="evidence" value="ECO:0007669"/>
    <property type="project" value="TreeGrafter"/>
</dbReference>
<feature type="compositionally biased region" description="Polar residues" evidence="8">
    <location>
        <begin position="2010"/>
        <end position="2029"/>
    </location>
</feature>
<evidence type="ECO:0000256" key="4">
    <source>
        <dbReference type="ARBA" id="ARBA00022833"/>
    </source>
</evidence>
<feature type="compositionally biased region" description="Polar residues" evidence="8">
    <location>
        <begin position="514"/>
        <end position="527"/>
    </location>
</feature>
<feature type="compositionally biased region" description="Basic and acidic residues" evidence="8">
    <location>
        <begin position="1702"/>
        <end position="1711"/>
    </location>
</feature>
<dbReference type="EMBL" id="CM012442">
    <property type="protein sequence ID" value="RVE71921.1"/>
    <property type="molecule type" value="Genomic_DNA"/>
</dbReference>
<feature type="region of interest" description="Disordered" evidence="8">
    <location>
        <begin position="1004"/>
        <end position="1102"/>
    </location>
</feature>
<dbReference type="PANTHER" id="PTHR14113">
    <property type="entry name" value="PICCOLO/BASSOON"/>
    <property type="match status" value="1"/>
</dbReference>
<dbReference type="GO" id="GO:0008270">
    <property type="term" value="F:zinc ion binding"/>
    <property type="evidence" value="ECO:0007669"/>
    <property type="project" value="UniProtKB-KW"/>
</dbReference>
<feature type="region of interest" description="Disordered" evidence="8">
    <location>
        <begin position="1584"/>
        <end position="1609"/>
    </location>
</feature>
<feature type="compositionally biased region" description="Polar residues" evidence="8">
    <location>
        <begin position="835"/>
        <end position="848"/>
    </location>
</feature>
<sequence>MLVDLLRMESSCLLALPDSSRPSNSHDALIRCRYAAHAHRGWEAECGAVRSLWRLLLPLPCARAPHPAATDARTRSGGGSAELRGGWGRRRAANTRKSDVDAEPEESPGSSSSSTSSSRGAIDALSTGAAPAHASAGGAVQRGDGNTSDSDSTLDSSTGEEEEEEDDPAMFSSKFLSGANPLSAVSSAVNKFGLFGDDGEGDKKAPPQQAKKLSGEQQPGGGPGKDSQQQQSFQKPGQGPSMQKSQPASKQGSPQLRGDEQAGPKSRPAGQAQSSTTGQPKAPPQQGSPKPGGQQQATAKSGIQAESPKAQPKPNMQQKAGAQQKDSTKTGAQGVTQAGAEVGKQQQTSSKVGPQKDGIKQQPSDKQQEVKRAGTPDLKSAGAATKARSQSKTQLLCPVCKTTELNVHTKEPPNHRTCTQCKSEVCSLCGFSPPDSDGQEWLCLTCQVQRAQGTSVSPGPPMKKPPPNKISAPQNQTEPAKKGPSAPGSPQNVQSKSKSGPPKDGAAIAPEIPKQQSPAPVQKTTPDTQRKGSSQQSQQTSQTGQKQGGAAKAPPQESGGLFGFGGAKTEPAKAEDSVTGKMFGFGSSIFSSASTLIASAVQDEPKVTPPVSPKMQPTKETKPSTVQESEQDKKQKQLHQTKSPTPVQSKSEISTPEAPKTAVSPNAPKGGQSTCPICNMVLNVGSKNPPNYSKCTECKGTVCNQCGFNPMPNVKEGKEWLCLNCQVKRAAGGIDPQKNPSMPLVVKKTEAQASPQKKSTPGSPQTNLSMRATQPVKDERSDSQKQTSPAPLKKTPQENREKGPEKGRDQAVPSTQMKENVKSEPSGGLFGFGSAKNQTDASKPSESVTGKMFGFGSSIFSSASTLITSAVQDESKVTPPVSPKMSPKRDSKSPTVTKKEPEKKPQPSQPPPGPSQGLPKEGKPSSEKPKTTSDLPFGPKTSQSTCPLCKVELNVGSKDTPNYNTCTECKNTVCNQCGFQPMPNVKEVKEWLCLNCQMQRALGASEPPGTPMMKLQPSPNKVSAPPSSGKKETPPQQKDIPTSVKSKENSPSGSPQRTPQKGQTIDSQKPPDQASLAGSRKSSTASTAENPTGGLLNFGPKFVPDAAKSAEAVGGKMFGFGSSIFSSASTLLTSAVQDGSKTTPPVSPKMSPAKGVKTPPVQKQEGKKSAEELQQPKSSGVVQKKVEKGPLESLKNAVGQNPSQKSQSSCPLCKTELNIGSKDPPNFNQCTECKNTVCNQCGFNPMPNVSEVKEWLCLNCQMQRALSASEAPGPSLKPDTGGNKTSPSAVHKKIASPSPEESFKQQSPKPSIGKEAISPDPAQKKLSSAPGSPQITKSAAAPSASKDTKQPQDEPQASPIAGQTTATDIQVKLGNQTPTNEARQPDLKPSKISPSAQQEPRKPPVIGGQEFSKATESLSGKMFGFGSSIFSSASSLMSAVQEESRTTPPGSRKMSAPAQASARISPKSTPPISPKSSPVRGPKPTSEKAEQEKKPDDVHQNKKDPVSSQAAKLGTVTQASPDKGQNSCPLCKVKMNIGSKEPPNYNTCTECKNTVCNQCGFNPMPAGEAKEWLCLTCQMKRAVGPSEPPGPPKHAKANETLAASPKSKAAVQASVESDKSCPLCKIKLNIGSKDPPNYSTCTECKNTVCNQCGFNPMPNETGAKEWLCLTCQMQRAMGEAHSPGVAPVKTQISSKLLTDGTDGSKVEKKDTSAPQSPQRKLSAAAQPPVSEVPSKPLVQKQASPGPSPKNAKDPQKTSDPRKSPVQTRQSEHKPNATAAPPKESGGFFGFGGGKAKSDSGKPSESVTGKMFGFGSSIISSASNLVTSTVQDQPKTTPPVSPKITPAKDMKSPAQEKKKPEQPQQTKAPAVVQDKAAPSESPKTGEASVKPAPPSCPLCKAELNMGSKDPPNFSTCDECKNNVCNQCGFNLMQNESETKEWLCLTCQMQRALSATEPAQPSLVKPLTSIQKVSTAASLEKAASHKQMKEGEALKEGGSKEKNEDSLAPTEVSKNTEILTSTSGSPVTNITVAPRVTKGEKSSLPPTKDVPEKEPIGTDQAPSMTLDDAALDEKKDTAEDTDVSKKRKDEDKTNLKSAEQVAKSAEKEQPQQAQVNKEPHPAESAPLAAQPEKAKSPPPGGSQVSKDALELAKADASKAGPKVQQSLCPLCKVELKTDSKNLPNFNTCTDCKTTVCNKCGFSPLTNVTEVKEWLCLNCQMQRALGASEPPAPPALKRQPSTSKEVTVEPPMSPKMKTKPSTTKEVPATVELPAPPEIKAQPSTNKGVPDTKDKKEAPIPASQKDIPHLNKLPDAPAIPAKDTAVTTQKAAPAAASVLDKTVSAADTKTSVTIPLQKPSSETTKPDTAAPQQQASQRPKDTSKPTPDSEAKKQTLPQPPGAVSLDKPASPSKQQAGKQLPKSGTSPVKSVPPSVQVGKHDSGGFFGFGGPKKQPVQSGESVTGKMFGFGSSFLSSASNLISTAVQDESKTTPPTPRKMSTTVSPKATPPASPKVLPVKDTKPPPVQKAEEKPEKPQQENIPSKEQVKVDKTSSDTPKVMADTKGPSKAEQSFCPLCKIKLNIDLKDPPNYNSCTECKTTVCLQCGFNPLPDMSEVKEWLCLNCQMQRALKLSESTGPATPKPQHLANNVSQPPSEVKEKPAALKGPQKDQDKVIQKKEPLDAKAPVSASIQKDVITQPGIESKTPIVSDAKQGQGARVAGQQQQVQKPELKPAAPKQEPSKVPQEPMKPATQPPKSPSTAQPPKQESGSFFGFGAPKTQPVAAKSSESVTGKMFGFGSSFLSSASTLISSAVQDEPTVTPPTPKKMSTTAPVSPKAMSPVTPAKGTKPPETAKSKPPQGTELSQPTLEKVASPEVKRTSLEPQKSTKEVKAPSKGELSTCPLCKAELNIGSKDPPNYNTCTNCKNIVCNLCGFNPMPHTGAKEWLCLTCQTERTLTGQLGDAGTSPISSKLETQAAPAMEKADNKTVTAKVEPTPKATKQEPSPAPKKLAQVDPLLKETEPAKLKSTTTEPSAQIEPKKRIKKKPLEHLKRRDKSL</sequence>
<dbReference type="SMART" id="SM00184">
    <property type="entry name" value="RING"/>
    <property type="match status" value="8"/>
</dbReference>
<dbReference type="GO" id="GO:0048788">
    <property type="term" value="C:cytoskeleton of presynaptic active zone"/>
    <property type="evidence" value="ECO:0007669"/>
    <property type="project" value="TreeGrafter"/>
</dbReference>
<keyword evidence="6" id="KW-0966">Cell projection</keyword>
<keyword evidence="4" id="KW-0862">Zinc</keyword>
<keyword evidence="11" id="KW-1185">Reference proteome</keyword>
<evidence type="ECO:0000256" key="1">
    <source>
        <dbReference type="ARBA" id="ARBA00022723"/>
    </source>
</evidence>
<feature type="compositionally biased region" description="Basic and acidic residues" evidence="8">
    <location>
        <begin position="2871"/>
        <end position="2890"/>
    </location>
</feature>
<dbReference type="SUPFAM" id="SSF57903">
    <property type="entry name" value="FYVE/PHD zinc finger"/>
    <property type="match status" value="10"/>
</dbReference>
<dbReference type="GO" id="GO:0098978">
    <property type="term" value="C:glutamatergic synapse"/>
    <property type="evidence" value="ECO:0007669"/>
    <property type="project" value="TreeGrafter"/>
</dbReference>
<dbReference type="Pfam" id="PF05715">
    <property type="entry name" value="zf-piccolo"/>
    <property type="match status" value="10"/>
</dbReference>
<feature type="region of interest" description="Disordered" evidence="8">
    <location>
        <begin position="1433"/>
        <end position="1528"/>
    </location>
</feature>
<feature type="compositionally biased region" description="Basic and acidic residues" evidence="8">
    <location>
        <begin position="1845"/>
        <end position="1860"/>
    </location>
</feature>
<feature type="compositionally biased region" description="Low complexity" evidence="8">
    <location>
        <begin position="2417"/>
        <end position="2433"/>
    </location>
</feature>
<feature type="compositionally biased region" description="Low complexity" evidence="8">
    <location>
        <begin position="531"/>
        <end position="553"/>
    </location>
</feature>
<accession>A0A437DAG5</accession>
<keyword evidence="3" id="KW-0863">Zinc-finger</keyword>
<evidence type="ECO:0000256" key="3">
    <source>
        <dbReference type="ARBA" id="ARBA00022771"/>
    </source>
</evidence>
<dbReference type="GO" id="GO:0035418">
    <property type="term" value="P:protein localization to synapse"/>
    <property type="evidence" value="ECO:0007669"/>
    <property type="project" value="TreeGrafter"/>
</dbReference>
<feature type="domain" description="RING-type" evidence="9">
    <location>
        <begin position="1528"/>
        <end position="1577"/>
    </location>
</feature>
<feature type="compositionally biased region" description="Basic and acidic residues" evidence="8">
    <location>
        <begin position="3041"/>
        <end position="3053"/>
    </location>
</feature>
<feature type="region of interest" description="Disordered" evidence="8">
    <location>
        <begin position="1136"/>
        <end position="1187"/>
    </location>
</feature>
<feature type="domain" description="RING-type" evidence="9">
    <location>
        <begin position="946"/>
        <end position="996"/>
    </location>
</feature>
<feature type="region of interest" description="Disordered" evidence="8">
    <location>
        <begin position="1269"/>
        <end position="1413"/>
    </location>
</feature>
<feature type="compositionally biased region" description="Polar residues" evidence="8">
    <location>
        <begin position="314"/>
        <end position="336"/>
    </location>
</feature>
<feature type="compositionally biased region" description="Polar residues" evidence="8">
    <location>
        <begin position="1080"/>
        <end position="1090"/>
    </location>
</feature>
<feature type="compositionally biased region" description="Basic and acidic residues" evidence="8">
    <location>
        <begin position="795"/>
        <end position="809"/>
    </location>
</feature>
<feature type="region of interest" description="Disordered" evidence="8">
    <location>
        <begin position="601"/>
        <end position="670"/>
    </location>
</feature>
<evidence type="ECO:0000256" key="8">
    <source>
        <dbReference type="SAM" id="MobiDB-lite"/>
    </source>
</evidence>
<dbReference type="GO" id="GO:0098882">
    <property type="term" value="F:structural constituent of presynaptic active zone"/>
    <property type="evidence" value="ECO:0007669"/>
    <property type="project" value="TreeGrafter"/>
</dbReference>
<feature type="compositionally biased region" description="Polar residues" evidence="8">
    <location>
        <begin position="1506"/>
        <end position="1528"/>
    </location>
</feature>
<dbReference type="PANTHER" id="PTHR14113:SF13">
    <property type="match status" value="1"/>
</dbReference>
<feature type="compositionally biased region" description="Low complexity" evidence="8">
    <location>
        <begin position="225"/>
        <end position="241"/>
    </location>
</feature>
<feature type="region of interest" description="Disordered" evidence="8">
    <location>
        <begin position="2480"/>
        <end position="2561"/>
    </location>
</feature>
<reference evidence="10 11" key="1">
    <citation type="submission" date="2018-11" db="EMBL/GenBank/DDBJ databases">
        <authorList>
            <person name="Lopez-Roques C."/>
            <person name="Donnadieu C."/>
            <person name="Bouchez O."/>
            <person name="Klopp C."/>
            <person name="Cabau C."/>
            <person name="Zahm M."/>
        </authorList>
    </citation>
    <scope>NUCLEOTIDE SEQUENCE [LARGE SCALE GENOMIC DNA]</scope>
    <source>
        <strain evidence="10">RS831</strain>
        <tissue evidence="10">Whole body</tissue>
    </source>
</reference>
<feature type="compositionally biased region" description="Low complexity" evidence="8">
    <location>
        <begin position="128"/>
        <end position="157"/>
    </location>
</feature>
<feature type="compositionally biased region" description="Low complexity" evidence="8">
    <location>
        <begin position="2320"/>
        <end position="2332"/>
    </location>
</feature>
<dbReference type="InterPro" id="IPR011011">
    <property type="entry name" value="Znf_FYVE_PHD"/>
</dbReference>
<dbReference type="InterPro" id="IPR013083">
    <property type="entry name" value="Znf_RING/FYVE/PHD"/>
</dbReference>
<feature type="region of interest" description="Disordered" evidence="8">
    <location>
        <begin position="748"/>
        <end position="856"/>
    </location>
</feature>
<feature type="compositionally biased region" description="Polar residues" evidence="8">
    <location>
        <begin position="1034"/>
        <end position="1067"/>
    </location>
</feature>
<evidence type="ECO:0000256" key="5">
    <source>
        <dbReference type="ARBA" id="ARBA00023018"/>
    </source>
</evidence>
<feature type="compositionally biased region" description="Polar residues" evidence="8">
    <location>
        <begin position="2754"/>
        <end position="2765"/>
    </location>
</feature>
<feature type="compositionally biased region" description="Basic and acidic residues" evidence="8">
    <location>
        <begin position="1750"/>
        <end position="1762"/>
    </location>
</feature>
<dbReference type="Proteomes" id="UP000283210">
    <property type="component" value="Chromosome 6"/>
</dbReference>
<feature type="compositionally biased region" description="Basic and acidic residues" evidence="8">
    <location>
        <begin position="2145"/>
        <end position="2154"/>
    </location>
</feature>
<feature type="domain" description="RING-type" evidence="9">
    <location>
        <begin position="397"/>
        <end position="446"/>
    </location>
</feature>
<feature type="region of interest" description="Disordered" evidence="8">
    <location>
        <begin position="1697"/>
        <end position="1811"/>
    </location>
</feature>
<gene>
    <name evidence="10" type="ORF">OJAV_G00056650</name>
</gene>
<keyword evidence="5" id="KW-0770">Synapse</keyword>
<feature type="region of interest" description="Disordered" evidence="8">
    <location>
        <begin position="1824"/>
        <end position="1894"/>
    </location>
</feature>
<dbReference type="GO" id="GO:0030424">
    <property type="term" value="C:axon"/>
    <property type="evidence" value="ECO:0007669"/>
    <property type="project" value="TreeGrafter"/>
</dbReference>
<feature type="domain" description="RING-type" evidence="9">
    <location>
        <begin position="1895"/>
        <end position="1945"/>
    </location>
</feature>
<feature type="compositionally biased region" description="Basic and acidic residues" evidence="8">
    <location>
        <begin position="1485"/>
        <end position="1505"/>
    </location>
</feature>
<feature type="compositionally biased region" description="Basic and acidic residues" evidence="8">
    <location>
        <begin position="2069"/>
        <end position="2092"/>
    </location>
</feature>
<dbReference type="InterPro" id="IPR008899">
    <property type="entry name" value="Znf_piccolo"/>
</dbReference>
<feature type="compositionally biased region" description="Polar residues" evidence="8">
    <location>
        <begin position="2341"/>
        <end position="2359"/>
    </location>
</feature>
<feature type="region of interest" description="Disordered" evidence="8">
    <location>
        <begin position="2224"/>
        <end position="2468"/>
    </location>
</feature>
<feature type="compositionally biased region" description="Polar residues" evidence="8">
    <location>
        <begin position="751"/>
        <end position="772"/>
    </location>
</feature>
<feature type="compositionally biased region" description="Polar residues" evidence="8">
    <location>
        <begin position="1325"/>
        <end position="1337"/>
    </location>
</feature>
<feature type="domain" description="RING-type" evidence="9">
    <location>
        <begin position="675"/>
        <end position="725"/>
    </location>
</feature>
<feature type="region of interest" description="Disordered" evidence="8">
    <location>
        <begin position="192"/>
        <end position="393"/>
    </location>
</feature>
<feature type="compositionally biased region" description="Polar residues" evidence="8">
    <location>
        <begin position="1824"/>
        <end position="1834"/>
    </location>
</feature>
<proteinExistence type="predicted"/>